<dbReference type="EMBL" id="CM037015">
    <property type="protein sequence ID" value="KAH7680632.1"/>
    <property type="molecule type" value="Genomic_DNA"/>
</dbReference>
<organism evidence="1 2">
    <name type="scientific">Dioscorea alata</name>
    <name type="common">Purple yam</name>
    <dbReference type="NCBI Taxonomy" id="55571"/>
    <lineage>
        <taxon>Eukaryota</taxon>
        <taxon>Viridiplantae</taxon>
        <taxon>Streptophyta</taxon>
        <taxon>Embryophyta</taxon>
        <taxon>Tracheophyta</taxon>
        <taxon>Spermatophyta</taxon>
        <taxon>Magnoliopsida</taxon>
        <taxon>Liliopsida</taxon>
        <taxon>Dioscoreales</taxon>
        <taxon>Dioscoreaceae</taxon>
        <taxon>Dioscorea</taxon>
    </lineage>
</organism>
<proteinExistence type="predicted"/>
<evidence type="ECO:0000313" key="1">
    <source>
        <dbReference type="EMBL" id="KAH7680632.1"/>
    </source>
</evidence>
<gene>
    <name evidence="1" type="ORF">IHE45_05G005400</name>
</gene>
<accession>A0ACB7VZE2</accession>
<protein>
    <submittedName>
        <fullName evidence="1">Zn-finger protein</fullName>
    </submittedName>
</protein>
<reference evidence="2" key="1">
    <citation type="journal article" date="2022" name="Nat. Commun.">
        <title>Chromosome evolution and the genetic basis of agronomically important traits in greater yam.</title>
        <authorList>
            <person name="Bredeson J.V."/>
            <person name="Lyons J.B."/>
            <person name="Oniyinde I.O."/>
            <person name="Okereke N.R."/>
            <person name="Kolade O."/>
            <person name="Nnabue I."/>
            <person name="Nwadili C.O."/>
            <person name="Hribova E."/>
            <person name="Parker M."/>
            <person name="Nwogha J."/>
            <person name="Shu S."/>
            <person name="Carlson J."/>
            <person name="Kariba R."/>
            <person name="Muthemba S."/>
            <person name="Knop K."/>
            <person name="Barton G.J."/>
            <person name="Sherwood A.V."/>
            <person name="Lopez-Montes A."/>
            <person name="Asiedu R."/>
            <person name="Jamnadass R."/>
            <person name="Muchugi A."/>
            <person name="Goodstein D."/>
            <person name="Egesi C.N."/>
            <person name="Featherston J."/>
            <person name="Asfaw A."/>
            <person name="Simpson G.G."/>
            <person name="Dolezel J."/>
            <person name="Hendre P.S."/>
            <person name="Van Deynze A."/>
            <person name="Kumar P.L."/>
            <person name="Obidiegwu J.E."/>
            <person name="Bhattacharjee R."/>
            <person name="Rokhsar D.S."/>
        </authorList>
    </citation>
    <scope>NUCLEOTIDE SEQUENCE [LARGE SCALE GENOMIC DNA]</scope>
    <source>
        <strain evidence="2">cv. TDa95/00328</strain>
    </source>
</reference>
<sequence>MAEEQRCQEGHRLCANNCGFFGSPATQNLCSKCYRDYRLKEDQASSAKMAVEKSLLASPSSSDAVSTAVEAVDSSAAVVVKPAGAEASLAVGVVEERRQAGRCSACTKKVGLTGFRCRCGATYCGTHRYPERHGCSFDFKAVGREAIAKANPLVKASKLEKI</sequence>
<name>A0ACB7VZE2_DIOAL</name>
<keyword evidence="2" id="KW-1185">Reference proteome</keyword>
<dbReference type="Proteomes" id="UP000827976">
    <property type="component" value="Chromosome 5"/>
</dbReference>
<evidence type="ECO:0000313" key="2">
    <source>
        <dbReference type="Proteomes" id="UP000827976"/>
    </source>
</evidence>
<comment type="caution">
    <text evidence="1">The sequence shown here is derived from an EMBL/GenBank/DDBJ whole genome shotgun (WGS) entry which is preliminary data.</text>
</comment>